<dbReference type="EMBL" id="CP005286">
    <property type="protein sequence ID" value="AJE33703.1"/>
    <property type="molecule type" value="Genomic_DNA"/>
</dbReference>
<protein>
    <recommendedName>
        <fullName evidence="3">Helix-turn-helix domain-containing protein</fullName>
    </recommendedName>
</protein>
<dbReference type="AlphaFoldDB" id="A0A0B5DC20"/>
<keyword evidence="2" id="KW-1185">Reference proteome</keyword>
<sequence length="67" mass="7777">MSIILNPGCLGERWDKTPQALAQMRYRGDGPKYFKVGRSVFYRLEDVEAWEESQLRTRTDDVPQEAA</sequence>
<reference evidence="1 2" key="1">
    <citation type="submission" date="2013-04" db="EMBL/GenBank/DDBJ databases">
        <title>Complete genome sequence of Corynebacterium humireducens DSM 45392(T), isolated from a wastewater-fed microbial fuel cell.</title>
        <authorList>
            <person name="Ruckert C."/>
            <person name="Albersmeier A."/>
            <person name="Kalinowski J."/>
        </authorList>
    </citation>
    <scope>NUCLEOTIDE SEQUENCE [LARGE SCALE GENOMIC DNA]</scope>
    <source>
        <strain evidence="2">MFC-5</strain>
    </source>
</reference>
<name>A0A0B5DC20_9CORY</name>
<dbReference type="KEGG" id="chm:B842_09270"/>
<dbReference type="HOGENOM" id="CLU_140176_9_5_11"/>
<proteinExistence type="predicted"/>
<dbReference type="Proteomes" id="UP000031524">
    <property type="component" value="Chromosome"/>
</dbReference>
<gene>
    <name evidence="1" type="ORF">B842_09270</name>
</gene>
<evidence type="ECO:0000313" key="2">
    <source>
        <dbReference type="Proteomes" id="UP000031524"/>
    </source>
</evidence>
<dbReference type="STRING" id="1223515.B842_09270"/>
<dbReference type="OrthoDB" id="4330189at2"/>
<evidence type="ECO:0000313" key="1">
    <source>
        <dbReference type="EMBL" id="AJE33703.1"/>
    </source>
</evidence>
<accession>A0A0B5DC20</accession>
<dbReference type="RefSeq" id="WP_052437862.1">
    <property type="nucleotide sequence ID" value="NZ_BCSU01000009.1"/>
</dbReference>
<evidence type="ECO:0008006" key="3">
    <source>
        <dbReference type="Google" id="ProtNLM"/>
    </source>
</evidence>
<organism evidence="1 2">
    <name type="scientific">Corynebacterium humireducens NBRC 106098 = DSM 45392</name>
    <dbReference type="NCBI Taxonomy" id="1223515"/>
    <lineage>
        <taxon>Bacteria</taxon>
        <taxon>Bacillati</taxon>
        <taxon>Actinomycetota</taxon>
        <taxon>Actinomycetes</taxon>
        <taxon>Mycobacteriales</taxon>
        <taxon>Corynebacteriaceae</taxon>
        <taxon>Corynebacterium</taxon>
    </lineage>
</organism>